<sequence length="286" mass="32284">MRIGMSSYCLSQAMSAGRMTIVDVIGWAAEHGCEHIEIVPIGFTLEDNPRLIEDIRRKAEQCNIVLSNYLIKANFVGGDESQYEAEITRVKRQVDIAVALGVTQMRHDVAHRPIGETTLRQFYTDLPRLTEACRRISDYAQPFGIRTSVENHGVYIQHSERIEALIHAVERGNFGTTLDIGNFLCVDENPAAAVKRSLPFAAMIHLKDFYYRPSYRNPGEGWFQTANGNYLRGAIFGQGDVDVWELLRMIKSSGYEGDLSLEFEGKEACEYGTRIGLQNIRTLLEQ</sequence>
<dbReference type="SUPFAM" id="SSF51658">
    <property type="entry name" value="Xylose isomerase-like"/>
    <property type="match status" value="1"/>
</dbReference>
<evidence type="ECO:0000259" key="1">
    <source>
        <dbReference type="Pfam" id="PF01261"/>
    </source>
</evidence>
<dbReference type="Pfam" id="PF01261">
    <property type="entry name" value="AP_endonuc_2"/>
    <property type="match status" value="1"/>
</dbReference>
<dbReference type="AlphaFoldDB" id="A0A2R5EJS8"/>
<proteinExistence type="predicted"/>
<dbReference type="Proteomes" id="UP000245202">
    <property type="component" value="Unassembled WGS sequence"/>
</dbReference>
<evidence type="ECO:0000313" key="3">
    <source>
        <dbReference type="Proteomes" id="UP000245202"/>
    </source>
</evidence>
<protein>
    <submittedName>
        <fullName evidence="2">Sugar phosphate isomerase</fullName>
    </submittedName>
</protein>
<feature type="domain" description="Xylose isomerase-like TIM barrel" evidence="1">
    <location>
        <begin position="27"/>
        <end position="274"/>
    </location>
</feature>
<dbReference type="PANTHER" id="PTHR12110:SF53">
    <property type="entry name" value="BLR5974 PROTEIN"/>
    <property type="match status" value="1"/>
</dbReference>
<dbReference type="PANTHER" id="PTHR12110">
    <property type="entry name" value="HYDROXYPYRUVATE ISOMERASE"/>
    <property type="match status" value="1"/>
</dbReference>
<keyword evidence="2" id="KW-0413">Isomerase</keyword>
<organism evidence="2 3">
    <name type="scientific">Paenibacillus agaridevorans</name>
    <dbReference type="NCBI Taxonomy" id="171404"/>
    <lineage>
        <taxon>Bacteria</taxon>
        <taxon>Bacillati</taxon>
        <taxon>Bacillota</taxon>
        <taxon>Bacilli</taxon>
        <taxon>Bacillales</taxon>
        <taxon>Paenibacillaceae</taxon>
        <taxon>Paenibacillus</taxon>
    </lineage>
</organism>
<dbReference type="InterPro" id="IPR036237">
    <property type="entry name" value="Xyl_isomerase-like_sf"/>
</dbReference>
<dbReference type="EMBL" id="BDQX01000059">
    <property type="protein sequence ID" value="GBG06876.1"/>
    <property type="molecule type" value="Genomic_DNA"/>
</dbReference>
<name>A0A2R5EJS8_9BACL</name>
<reference evidence="2 3" key="1">
    <citation type="submission" date="2017-08" db="EMBL/GenBank/DDBJ databases">
        <title>Substantial Increase in Enzyme Production by Combined Drug-Resistance Mutations in Paenibacillus agaridevorans.</title>
        <authorList>
            <person name="Tanaka Y."/>
            <person name="Funane K."/>
            <person name="Hosaka T."/>
            <person name="Shiwa Y."/>
            <person name="Fujita N."/>
            <person name="Miyazaki T."/>
            <person name="Yoshikawa H."/>
            <person name="Murakami K."/>
            <person name="Kasahara K."/>
            <person name="Inaoka T."/>
            <person name="Hiraga Y."/>
            <person name="Ochi K."/>
        </authorList>
    </citation>
    <scope>NUCLEOTIDE SEQUENCE [LARGE SCALE GENOMIC DNA]</scope>
    <source>
        <strain evidence="2 3">T-3040</strain>
    </source>
</reference>
<dbReference type="InterPro" id="IPR013022">
    <property type="entry name" value="Xyl_isomerase-like_TIM-brl"/>
</dbReference>
<dbReference type="GO" id="GO:0016853">
    <property type="term" value="F:isomerase activity"/>
    <property type="evidence" value="ECO:0007669"/>
    <property type="project" value="UniProtKB-KW"/>
</dbReference>
<evidence type="ECO:0000313" key="2">
    <source>
        <dbReference type="EMBL" id="GBG06876.1"/>
    </source>
</evidence>
<gene>
    <name evidence="2" type="ORF">PAT3040_01417</name>
</gene>
<accession>A0A2R5EJS8</accession>
<dbReference type="Gene3D" id="3.20.20.150">
    <property type="entry name" value="Divalent-metal-dependent TIM barrel enzymes"/>
    <property type="match status" value="1"/>
</dbReference>
<dbReference type="InterPro" id="IPR050312">
    <property type="entry name" value="IolE/XylAMocC-like"/>
</dbReference>
<comment type="caution">
    <text evidence="2">The sequence shown here is derived from an EMBL/GenBank/DDBJ whole genome shotgun (WGS) entry which is preliminary data.</text>
</comment>
<keyword evidence="3" id="KW-1185">Reference proteome</keyword>